<evidence type="ECO:0000256" key="2">
    <source>
        <dbReference type="SAM" id="Coils"/>
    </source>
</evidence>
<dbReference type="RefSeq" id="XP_025341720.1">
    <property type="nucleotide sequence ID" value="XM_025487912.1"/>
</dbReference>
<proteinExistence type="inferred from homology"/>
<dbReference type="CDD" id="cd22887">
    <property type="entry name" value="Atg16_CCD"/>
    <property type="match status" value="1"/>
</dbReference>
<reference evidence="4 5" key="1">
    <citation type="submission" date="2017-12" db="EMBL/GenBank/DDBJ databases">
        <title>Genome Sequence of a Multidrug-Resistant Candida haemulonii Isolate from a Patient with Chronic Leg Ulcers in Israel.</title>
        <authorList>
            <person name="Chow N.A."/>
            <person name="Gade L."/>
            <person name="Batra D."/>
            <person name="Rowe L.A."/>
            <person name="Ben-Ami R."/>
            <person name="Loparev V.N."/>
            <person name="Litvintseva A.P."/>
        </authorList>
    </citation>
    <scope>NUCLEOTIDE SEQUENCE [LARGE SCALE GENOMIC DNA]</scope>
    <source>
        <strain evidence="4 5">B11899</strain>
    </source>
</reference>
<feature type="domain" description="Autophagy-related protein 16" evidence="3">
    <location>
        <begin position="56"/>
        <end position="157"/>
    </location>
</feature>
<dbReference type="GeneID" id="37009617"/>
<evidence type="ECO:0000256" key="1">
    <source>
        <dbReference type="ARBA" id="ARBA00005331"/>
    </source>
</evidence>
<gene>
    <name evidence="4" type="ORF">CXQ85_004287</name>
</gene>
<feature type="coiled-coil region" evidence="2">
    <location>
        <begin position="54"/>
        <end position="144"/>
    </location>
</feature>
<dbReference type="AlphaFoldDB" id="A0A2V1ARS4"/>
<evidence type="ECO:0000259" key="3">
    <source>
        <dbReference type="Pfam" id="PF08614"/>
    </source>
</evidence>
<evidence type="ECO:0000313" key="4">
    <source>
        <dbReference type="EMBL" id="PVH20780.1"/>
    </source>
</evidence>
<sequence>MDPWKQIEQRLQSRDKLEKQDSEYYKAFSQLARLLPANDPSLAEKERVSLVSENETLVERLNQQTLRLEASESKGLQLEKRIRGLEAGNARLNSKIDALGQEVAEKNRAVEIVNDEYLIHQIQQNVLKDEIAALKEENASLVSRWMARVAKDAESMNLQNEEGR</sequence>
<dbReference type="STRING" id="45357.A0A2V1ARS4"/>
<evidence type="ECO:0000313" key="5">
    <source>
        <dbReference type="Proteomes" id="UP000244309"/>
    </source>
</evidence>
<dbReference type="Gene3D" id="1.20.5.170">
    <property type="match status" value="1"/>
</dbReference>
<dbReference type="Pfam" id="PF08614">
    <property type="entry name" value="ATG16"/>
    <property type="match status" value="1"/>
</dbReference>
<dbReference type="Proteomes" id="UP000244309">
    <property type="component" value="Unassembled WGS sequence"/>
</dbReference>
<protein>
    <recommendedName>
        <fullName evidence="3">Autophagy-related protein 16 domain-containing protein</fullName>
    </recommendedName>
</protein>
<name>A0A2V1ARS4_9ASCO</name>
<dbReference type="InterPro" id="IPR013923">
    <property type="entry name" value="Autophagy-rel_prot_16_dom"/>
</dbReference>
<keyword evidence="5" id="KW-1185">Reference proteome</keyword>
<comment type="similarity">
    <text evidence="1">Belongs to the ATG16 family.</text>
</comment>
<dbReference type="OrthoDB" id="8949486at2759"/>
<accession>A0A2V1ARS4</accession>
<comment type="caution">
    <text evidence="4">The sequence shown here is derived from an EMBL/GenBank/DDBJ whole genome shotgun (WGS) entry which is preliminary data.</text>
</comment>
<keyword evidence="2" id="KW-0175">Coiled coil</keyword>
<dbReference type="EMBL" id="PKFO01000004">
    <property type="protein sequence ID" value="PVH20780.1"/>
    <property type="molecule type" value="Genomic_DNA"/>
</dbReference>
<organism evidence="4 5">
    <name type="scientific">Candidozyma haemuli</name>
    <dbReference type="NCBI Taxonomy" id="45357"/>
    <lineage>
        <taxon>Eukaryota</taxon>
        <taxon>Fungi</taxon>
        <taxon>Dikarya</taxon>
        <taxon>Ascomycota</taxon>
        <taxon>Saccharomycotina</taxon>
        <taxon>Pichiomycetes</taxon>
        <taxon>Metschnikowiaceae</taxon>
        <taxon>Candidozyma</taxon>
    </lineage>
</organism>
<dbReference type="VEuPathDB" id="FungiDB:CXQ85_004287"/>